<evidence type="ECO:0000313" key="2">
    <source>
        <dbReference type="Proteomes" id="UP000004564"/>
    </source>
</evidence>
<comment type="caution">
    <text evidence="1">The sequence shown here is derived from an EMBL/GenBank/DDBJ whole genome shotgun (WGS) entry which is preliminary data.</text>
</comment>
<sequence>MPLYNPVLIDLKNRLKTKGNSGKSIVCPRMKKLLQLMYGVLKSGIPFDAKKSVAN</sequence>
<evidence type="ECO:0008006" key="3">
    <source>
        <dbReference type="Google" id="ProtNLM"/>
    </source>
</evidence>
<dbReference type="EMBL" id="AFYI01000002">
    <property type="protein sequence ID" value="EHB40803.1"/>
    <property type="molecule type" value="Genomic_DNA"/>
</dbReference>
<accession>A0A6C8G4I4</accession>
<dbReference type="Proteomes" id="UP000004564">
    <property type="component" value="Chromosome"/>
</dbReference>
<protein>
    <recommendedName>
        <fullName evidence="3">IS110 family transposase</fullName>
    </recommendedName>
</protein>
<evidence type="ECO:0000313" key="1">
    <source>
        <dbReference type="EMBL" id="EHB40803.1"/>
    </source>
</evidence>
<gene>
    <name evidence="1" type="ORF">SEENIN0B_00638</name>
</gene>
<organism evidence="1 2">
    <name type="scientific">Salmonella enterica subsp. enterica serovar Infantis str. SARB27</name>
    <dbReference type="NCBI Taxonomy" id="596155"/>
    <lineage>
        <taxon>Bacteria</taxon>
        <taxon>Pseudomonadati</taxon>
        <taxon>Pseudomonadota</taxon>
        <taxon>Gammaproteobacteria</taxon>
        <taxon>Enterobacterales</taxon>
        <taxon>Enterobacteriaceae</taxon>
        <taxon>Salmonella</taxon>
    </lineage>
</organism>
<dbReference type="AlphaFoldDB" id="A0A6C8G4I4"/>
<name>A0A6C8G4I4_SALIN</name>
<reference evidence="1 2" key="1">
    <citation type="submission" date="2011-09" db="EMBL/GenBank/DDBJ databases">
        <authorList>
            <person name="McClelland M."/>
            <person name="Clifton S."/>
            <person name="Porwollik S."/>
            <person name="Cheng P."/>
            <person name="Wollam A."/>
            <person name="Wang C."/>
            <person name="Pepin K."/>
            <person name="Bhonagiri V."/>
            <person name="Fulton R."/>
            <person name="Fulton L.F."/>
            <person name="Delehaunty K."/>
            <person name="Fronick C."/>
            <person name="O'Laughlin M."/>
            <person name="Godfrey J."/>
            <person name="Waligorski J."/>
            <person name="Appelbaum E."/>
            <person name="Farmer C."/>
            <person name="Strong C."/>
            <person name="Tomlinson C."/>
            <person name="Hou S."/>
            <person name="Minx P."/>
            <person name="Warren W."/>
            <person name="Wilson R.K."/>
        </authorList>
    </citation>
    <scope>NUCLEOTIDE SEQUENCE [LARGE SCALE GENOMIC DNA]</scope>
    <source>
        <strain evidence="2">SARB 27</strain>
    </source>
</reference>
<proteinExistence type="predicted"/>